<dbReference type="RefSeq" id="XP_072832787.1">
    <property type="nucleotide sequence ID" value="XM_072976686.1"/>
</dbReference>
<feature type="compositionally biased region" description="Basic residues" evidence="2">
    <location>
        <begin position="411"/>
        <end position="420"/>
    </location>
</feature>
<sequence>MSEGNRPKSGLSQASSTATISSVSMGTKRHSARSIQKVHTFGKRANSIKRDPNSTVIMRGWLYKQDSSGLKLWKRRWFVLSNYCLFYYRDSREEMVLGSIPLPSYEIRTAFSKEKKNRRFVFKAEHPGMRTYYFSAETQLDMNSWIRAMKQSAAAECNFGTYNRGLHSQSVSTHTSFEDVTLVPEECAKSSESLEITHLSKKREDEVSSSESLHAQDSQTGSPSPRRISLSSSFNGGYLQEMKDQPDLSSLSSQTHGCPSPVSCTKFITRPPSPPPPHPSDSPSPSSLSRTPQPSPLLSIRSSRSYSLPLTPADSPRVPEASPSQPAHIRQKPPRTTTAQAASCEDISAGTSPRTLVVRPNTPMGRVDIAPSEGPPNNPYGVLSPTTRGRSLTPADRYDVHPSTEDPYGRRYARSPHPLRARPAGEDGLTPSLGRPQPNRFIDRGYVSPSSGPSRALVMSRLHGRLITPHSASSSYLHLPPLPPMPNRPTPGKRTSLGTMSRNPARERNIHSGSGRFESDTDALLTKLCGQDKLLCGLEEEMVQLRAEKERLEKALEVTRQRLEDFKGQDATMEKISYQQRQLQDELVQIRARLCDLALDCERAWEDYAALENELQMLKGSLEHIRRVGHPQDQTAAQQDLWRIHDILAGLRSSPANCHTLESRRSGVSPASIPVLDSHLGVNHSPSLPGARMEESEVALPPKSSISFHESTLSHTLALGEPSKTMSQLESRQQDGIGTRGQPPSPPTSNRGQQGAPSHHSNGIMGSPTHCSSQPSELEKGNPARGIHPVGLDHGNHTNVLNKDAEHKDVAKVAPSETTVSRSGRMSAQEQLIRMQRNQEARRKSEAAQASTQGSWRDSLKRGSGRVGVKPCTEEDSRHGRVPLPNNSPESSPKEGVQSGGLKPPRCPPTPEWERQRVIQLSYALAAEASQQRGKRLAGRSSSHSSLDDNSATQESQNHHHLPNDSIYKNPESNSRTSEHDHKATLNLSCSSNSGTTNKASSSSYPTNQKPCALKASDCSLPHTDEDGQLSSKPKSQQLTSHLKESTNKESALLDSPPRVATVHQSANQNLCFSGVADWPPTVLWDSEVWASEHNLGGNQGIPANGRCPKWRGENASCQVVSYFGDSTRPVKVTLVKTSF</sequence>
<organism evidence="4 5">
    <name type="scientific">Pogona vitticeps</name>
    <name type="common">central bearded dragon</name>
    <dbReference type="NCBI Taxonomy" id="103695"/>
    <lineage>
        <taxon>Eukaryota</taxon>
        <taxon>Metazoa</taxon>
        <taxon>Chordata</taxon>
        <taxon>Craniata</taxon>
        <taxon>Vertebrata</taxon>
        <taxon>Euteleostomi</taxon>
        <taxon>Lepidosauria</taxon>
        <taxon>Squamata</taxon>
        <taxon>Bifurcata</taxon>
        <taxon>Unidentata</taxon>
        <taxon>Episquamata</taxon>
        <taxon>Toxicofera</taxon>
        <taxon>Iguania</taxon>
        <taxon>Acrodonta</taxon>
        <taxon>Agamidae</taxon>
        <taxon>Amphibolurinae</taxon>
        <taxon>Pogona</taxon>
    </lineage>
</organism>
<keyword evidence="1" id="KW-0175">Coiled coil</keyword>
<feature type="compositionally biased region" description="Polar residues" evidence="2">
    <location>
        <begin position="986"/>
        <end position="1010"/>
    </location>
</feature>
<evidence type="ECO:0000313" key="9">
    <source>
        <dbReference type="RefSeq" id="XP_072832790.1"/>
    </source>
</evidence>
<dbReference type="SUPFAM" id="SSF50729">
    <property type="entry name" value="PH domain-like"/>
    <property type="match status" value="1"/>
</dbReference>
<feature type="compositionally biased region" description="Low complexity" evidence="2">
    <location>
        <begin position="283"/>
        <end position="310"/>
    </location>
</feature>
<dbReference type="CTD" id="57664"/>
<feature type="compositionally biased region" description="Polar residues" evidence="2">
    <location>
        <begin position="724"/>
        <end position="736"/>
    </location>
</feature>
<feature type="region of interest" description="Disordered" evidence="2">
    <location>
        <begin position="475"/>
        <end position="517"/>
    </location>
</feature>
<feature type="region of interest" description="Disordered" evidence="2">
    <location>
        <begin position="194"/>
        <end position="440"/>
    </location>
</feature>
<keyword evidence="4" id="KW-1185">Reference proteome</keyword>
<dbReference type="PANTHER" id="PTHR12752">
    <property type="entry name" value="PHOSPHOINOSITOL 3-PHOSPHATE-BINDING PROTEIN"/>
    <property type="match status" value="1"/>
</dbReference>
<dbReference type="Pfam" id="PF25541">
    <property type="entry name" value="TBCA_PH"/>
    <property type="match status" value="1"/>
</dbReference>
<dbReference type="GO" id="GO:0032266">
    <property type="term" value="F:phosphatidylinositol-3-phosphate binding"/>
    <property type="evidence" value="ECO:0007669"/>
    <property type="project" value="TreeGrafter"/>
</dbReference>
<feature type="compositionally biased region" description="Basic and acidic residues" evidence="2">
    <location>
        <begin position="837"/>
        <end position="846"/>
    </location>
</feature>
<dbReference type="PANTHER" id="PTHR12752:SF7">
    <property type="entry name" value="PLECKSTRIN HOMOLOGY DOMAIN-CONTAINING FAMILY A MEMBER 4"/>
    <property type="match status" value="1"/>
</dbReference>
<dbReference type="Gene3D" id="2.30.29.30">
    <property type="entry name" value="Pleckstrin-homology domain (PH domain)/Phosphotyrosine-binding domain (PTB)"/>
    <property type="match status" value="1"/>
</dbReference>
<evidence type="ECO:0000313" key="6">
    <source>
        <dbReference type="RefSeq" id="XP_072832787.1"/>
    </source>
</evidence>
<name>A0A6J0TMM4_9SAUR</name>
<dbReference type="GO" id="GO:0005546">
    <property type="term" value="F:phosphatidylinositol-4,5-bisphosphate binding"/>
    <property type="evidence" value="ECO:0007669"/>
    <property type="project" value="TreeGrafter"/>
</dbReference>
<feature type="compositionally biased region" description="Pro residues" evidence="2">
    <location>
        <begin position="271"/>
        <end position="282"/>
    </location>
</feature>
<feature type="compositionally biased region" description="Polar residues" evidence="2">
    <location>
        <begin position="209"/>
        <end position="221"/>
    </location>
</feature>
<feature type="compositionally biased region" description="Polar residues" evidence="2">
    <location>
        <begin position="10"/>
        <end position="25"/>
    </location>
</feature>
<dbReference type="SMART" id="SM00233">
    <property type="entry name" value="PH"/>
    <property type="match status" value="1"/>
</dbReference>
<evidence type="ECO:0000259" key="3">
    <source>
        <dbReference type="PROSITE" id="PS50003"/>
    </source>
</evidence>
<evidence type="ECO:0000313" key="7">
    <source>
        <dbReference type="RefSeq" id="XP_072832788.1"/>
    </source>
</evidence>
<feature type="region of interest" description="Disordered" evidence="2">
    <location>
        <begin position="1"/>
        <end position="36"/>
    </location>
</feature>
<dbReference type="Gene3D" id="1.20.1480.30">
    <property type="entry name" value="Designed four-helix bundle protein"/>
    <property type="match status" value="1"/>
</dbReference>
<evidence type="ECO:0000313" key="5">
    <source>
        <dbReference type="RefSeq" id="XP_020648375.2"/>
    </source>
</evidence>
<feature type="compositionally biased region" description="Polar residues" evidence="2">
    <location>
        <begin position="748"/>
        <end position="761"/>
    </location>
</feature>
<dbReference type="GO" id="GO:0031234">
    <property type="term" value="C:extrinsic component of cytoplasmic side of plasma membrane"/>
    <property type="evidence" value="ECO:0007669"/>
    <property type="project" value="TreeGrafter"/>
</dbReference>
<feature type="region of interest" description="Disordered" evidence="2">
    <location>
        <begin position="677"/>
        <end position="702"/>
    </location>
</feature>
<dbReference type="GO" id="GO:0080025">
    <property type="term" value="F:phosphatidylinositol-3,5-bisphosphate binding"/>
    <property type="evidence" value="ECO:0007669"/>
    <property type="project" value="TreeGrafter"/>
</dbReference>
<dbReference type="GO" id="GO:0090263">
    <property type="term" value="P:positive regulation of canonical Wnt signaling pathway"/>
    <property type="evidence" value="ECO:0007669"/>
    <property type="project" value="TreeGrafter"/>
</dbReference>
<feature type="compositionally biased region" description="Polar residues" evidence="2">
    <location>
        <begin position="247"/>
        <end position="257"/>
    </location>
</feature>
<feature type="compositionally biased region" description="Pro residues" evidence="2">
    <location>
        <begin position="480"/>
        <end position="489"/>
    </location>
</feature>
<proteinExistence type="predicted"/>
<dbReference type="GeneID" id="110078484"/>
<evidence type="ECO:0000313" key="8">
    <source>
        <dbReference type="RefSeq" id="XP_072832789.1"/>
    </source>
</evidence>
<feature type="domain" description="PH" evidence="3">
    <location>
        <begin position="55"/>
        <end position="154"/>
    </location>
</feature>
<dbReference type="PROSITE" id="PS50003">
    <property type="entry name" value="PH_DOMAIN"/>
    <property type="match status" value="1"/>
</dbReference>
<protein>
    <submittedName>
        <fullName evidence="5 6">Pleckstrin homology domain-containing family A member 4 isoform X1</fullName>
    </submittedName>
</protein>
<dbReference type="InterPro" id="IPR040392">
    <property type="entry name" value="PKHA4-7_PH"/>
</dbReference>
<feature type="compositionally biased region" description="Basic and acidic residues" evidence="2">
    <location>
        <begin position="396"/>
        <end position="409"/>
    </location>
</feature>
<accession>A0A6J0TMM4</accession>
<dbReference type="RefSeq" id="XP_072832792.1">
    <property type="nucleotide sequence ID" value="XM_072976691.1"/>
</dbReference>
<dbReference type="CDD" id="cd13248">
    <property type="entry name" value="PH_PEPP1_2_3"/>
    <property type="match status" value="1"/>
</dbReference>
<feature type="region of interest" description="Disordered" evidence="2">
    <location>
        <begin position="932"/>
        <end position="1057"/>
    </location>
</feature>
<dbReference type="GO" id="GO:0043325">
    <property type="term" value="F:phosphatidylinositol-3,4-bisphosphate binding"/>
    <property type="evidence" value="ECO:0007669"/>
    <property type="project" value="TreeGrafter"/>
</dbReference>
<reference evidence="5 6" key="1">
    <citation type="submission" date="2025-05" db="UniProtKB">
        <authorList>
            <consortium name="RefSeq"/>
        </authorList>
    </citation>
    <scope>IDENTIFICATION</scope>
</reference>
<dbReference type="RefSeq" id="XP_072832789.1">
    <property type="nucleotide sequence ID" value="XM_072976688.1"/>
</dbReference>
<dbReference type="RefSeq" id="XP_020648375.2">
    <property type="nucleotide sequence ID" value="XM_020792716.2"/>
</dbReference>
<feature type="region of interest" description="Disordered" evidence="2">
    <location>
        <begin position="719"/>
        <end position="914"/>
    </location>
</feature>
<dbReference type="Pfam" id="PF00169">
    <property type="entry name" value="PH"/>
    <property type="match status" value="1"/>
</dbReference>
<evidence type="ECO:0000313" key="10">
    <source>
        <dbReference type="RefSeq" id="XP_072832792.1"/>
    </source>
</evidence>
<feature type="coiled-coil region" evidence="1">
    <location>
        <begin position="535"/>
        <end position="569"/>
    </location>
</feature>
<dbReference type="AlphaFoldDB" id="A0A6J0TMM4"/>
<dbReference type="InterPro" id="IPR011993">
    <property type="entry name" value="PH-like_dom_sf"/>
</dbReference>
<evidence type="ECO:0000256" key="1">
    <source>
        <dbReference type="SAM" id="Coils"/>
    </source>
</evidence>
<gene>
    <name evidence="5 6 7 8 9 10" type="primary">PLEKHA4</name>
</gene>
<dbReference type="InterPro" id="IPR057971">
    <property type="entry name" value="PKHA4-7_TBCA"/>
</dbReference>
<feature type="compositionally biased region" description="Polar residues" evidence="2">
    <location>
        <begin position="816"/>
        <end position="830"/>
    </location>
</feature>
<dbReference type="InterPro" id="IPR001849">
    <property type="entry name" value="PH_domain"/>
</dbReference>
<dbReference type="RefSeq" id="XP_072832790.1">
    <property type="nucleotide sequence ID" value="XM_072976689.1"/>
</dbReference>
<dbReference type="RefSeq" id="XP_072832788.1">
    <property type="nucleotide sequence ID" value="XM_072976687.1"/>
</dbReference>
<dbReference type="Proteomes" id="UP001652642">
    <property type="component" value="Chromosome 6"/>
</dbReference>
<feature type="compositionally biased region" description="Polar residues" evidence="2">
    <location>
        <begin position="1029"/>
        <end position="1041"/>
    </location>
</feature>
<dbReference type="GO" id="GO:2000096">
    <property type="term" value="P:positive regulation of Wnt signaling pathway, planar cell polarity pathway"/>
    <property type="evidence" value="ECO:0007669"/>
    <property type="project" value="TreeGrafter"/>
</dbReference>
<feature type="compositionally biased region" description="Low complexity" evidence="2">
    <location>
        <begin position="222"/>
        <end position="233"/>
    </location>
</feature>
<evidence type="ECO:0000313" key="4">
    <source>
        <dbReference type="Proteomes" id="UP001652642"/>
    </source>
</evidence>
<evidence type="ECO:0000256" key="2">
    <source>
        <dbReference type="SAM" id="MobiDB-lite"/>
    </source>
</evidence>